<feature type="region of interest" description="Disordered" evidence="1">
    <location>
        <begin position="504"/>
        <end position="540"/>
    </location>
</feature>
<feature type="domain" description="C2H2-type" evidence="3">
    <location>
        <begin position="333"/>
        <end position="358"/>
    </location>
</feature>
<dbReference type="KEGG" id="tng:GSTEN00017445G001"/>
<feature type="chain" id="PRO_5004244019" evidence="2">
    <location>
        <begin position="18"/>
        <end position="613"/>
    </location>
</feature>
<feature type="region of interest" description="Disordered" evidence="1">
    <location>
        <begin position="577"/>
        <end position="613"/>
    </location>
</feature>
<evidence type="ECO:0000256" key="2">
    <source>
        <dbReference type="SAM" id="SignalP"/>
    </source>
</evidence>
<reference evidence="4" key="1">
    <citation type="journal article" date="2004" name="Nature">
        <title>Genome duplication in the teleost fish Tetraodon nigroviridis reveals the early vertebrate proto-karyotype.</title>
        <authorList>
            <person name="Jaillon O."/>
            <person name="Aury J.-M."/>
            <person name="Brunet F."/>
            <person name="Petit J.-L."/>
            <person name="Stange-Thomann N."/>
            <person name="Mauceli E."/>
            <person name="Bouneau L."/>
            <person name="Fischer C."/>
            <person name="Ozouf-Costaz C."/>
            <person name="Bernot A."/>
            <person name="Nicaud S."/>
            <person name="Jaffe D."/>
            <person name="Fisher S."/>
            <person name="Lutfalla G."/>
            <person name="Dossat C."/>
            <person name="Segurens B."/>
            <person name="Dasilva C."/>
            <person name="Salanoubat M."/>
            <person name="Levy M."/>
            <person name="Boudet N."/>
            <person name="Castellano S."/>
            <person name="Anthouard V."/>
            <person name="Jubin C."/>
            <person name="Castelli V."/>
            <person name="Katinka M."/>
            <person name="Vacherie B."/>
            <person name="Biemont C."/>
            <person name="Skalli Z."/>
            <person name="Cattolico L."/>
            <person name="Poulain J."/>
            <person name="De Berardinis V."/>
            <person name="Cruaud C."/>
            <person name="Duprat S."/>
            <person name="Brottier P."/>
            <person name="Coutanceau J.-P."/>
            <person name="Gouzy J."/>
            <person name="Parra G."/>
            <person name="Lardier G."/>
            <person name="Chapple C."/>
            <person name="McKernan K.J."/>
            <person name="McEwan P."/>
            <person name="Bosak S."/>
            <person name="Kellis M."/>
            <person name="Volff J.-N."/>
            <person name="Guigo R."/>
            <person name="Zody M.C."/>
            <person name="Mesirov J."/>
            <person name="Lindblad-Toh K."/>
            <person name="Birren B."/>
            <person name="Nusbaum C."/>
            <person name="Kahn D."/>
            <person name="Robinson-Rechavi M."/>
            <person name="Laudet V."/>
            <person name="Schachter V."/>
            <person name="Quetier F."/>
            <person name="Saurin W."/>
            <person name="Scarpelli C."/>
            <person name="Wincker P."/>
            <person name="Lander E.S."/>
            <person name="Weissenbach J."/>
            <person name="Roest Crollius H."/>
        </authorList>
    </citation>
    <scope>NUCLEOTIDE SEQUENCE [LARGE SCALE GENOMIC DNA]</scope>
</reference>
<feature type="region of interest" description="Disordered" evidence="1">
    <location>
        <begin position="181"/>
        <end position="205"/>
    </location>
</feature>
<dbReference type="GO" id="GO:0000977">
    <property type="term" value="F:RNA polymerase II transcription regulatory region sequence-specific DNA binding"/>
    <property type="evidence" value="ECO:0007669"/>
    <property type="project" value="TreeGrafter"/>
</dbReference>
<feature type="signal peptide" evidence="2">
    <location>
        <begin position="1"/>
        <end position="17"/>
    </location>
</feature>
<feature type="compositionally biased region" description="Basic and acidic residues" evidence="1">
    <location>
        <begin position="282"/>
        <end position="292"/>
    </location>
</feature>
<organism evidence="4">
    <name type="scientific">Tetraodon nigroviridis</name>
    <name type="common">Spotted green pufferfish</name>
    <name type="synonym">Chelonodon nigroviridis</name>
    <dbReference type="NCBI Taxonomy" id="99883"/>
    <lineage>
        <taxon>Eukaryota</taxon>
        <taxon>Metazoa</taxon>
        <taxon>Chordata</taxon>
        <taxon>Craniata</taxon>
        <taxon>Vertebrata</taxon>
        <taxon>Euteleostomi</taxon>
        <taxon>Actinopterygii</taxon>
        <taxon>Neopterygii</taxon>
        <taxon>Teleostei</taxon>
        <taxon>Neoteleostei</taxon>
        <taxon>Acanthomorphata</taxon>
        <taxon>Eupercaria</taxon>
        <taxon>Tetraodontiformes</taxon>
        <taxon>Tetradontoidea</taxon>
        <taxon>Tetraodontidae</taxon>
        <taxon>Tetraodon</taxon>
    </lineage>
</organism>
<feature type="region of interest" description="Disordered" evidence="1">
    <location>
        <begin position="383"/>
        <end position="405"/>
    </location>
</feature>
<dbReference type="GO" id="GO:0005634">
    <property type="term" value="C:nucleus"/>
    <property type="evidence" value="ECO:0007669"/>
    <property type="project" value="InterPro"/>
</dbReference>
<feature type="region of interest" description="Disordered" evidence="1">
    <location>
        <begin position="258"/>
        <end position="292"/>
    </location>
</feature>
<dbReference type="AlphaFoldDB" id="Q4SIY9"/>
<dbReference type="InterPro" id="IPR028440">
    <property type="entry name" value="TRPS1"/>
</dbReference>
<accession>Q4SIY9</accession>
<dbReference type="GO" id="GO:0006357">
    <property type="term" value="P:regulation of transcription by RNA polymerase II"/>
    <property type="evidence" value="ECO:0007669"/>
    <property type="project" value="TreeGrafter"/>
</dbReference>
<feature type="compositionally biased region" description="Low complexity" evidence="1">
    <location>
        <begin position="185"/>
        <end position="205"/>
    </location>
</feature>
<feature type="compositionally biased region" description="Polar residues" evidence="1">
    <location>
        <begin position="258"/>
        <end position="273"/>
    </location>
</feature>
<feature type="compositionally biased region" description="Polar residues" evidence="1">
    <location>
        <begin position="603"/>
        <end position="613"/>
    </location>
</feature>
<dbReference type="OrthoDB" id="515401at2759"/>
<sequence>MAAPLVGWLALWPGTAPKTTVMITKENSQDTVTPSDIINKQNGKEAWQRHVNEAHGFSDYDLTCVNTAARACARKPGDAITKNLATVGIVESLSLPGPSSQAVFLISPSSVGDRCNSVERAARRRPRSRARRGGPAQADRPESQSEAEDGQRGPEELERDRAEVNHLPLLSAPPLLLRQEGANESAASTPSLSSSPSPQTPRTSSATVCGYGYYGNDPADLVKHFRKYHLGLHNRTRQDAALDTHILALHNMAPQQTSLGNSRLARSSTQGHTQAGHGPRNQAKELGKARADAHGQHKTVMANGTYDVQVTVGGTLIGIGRKTSDCQGNTKYFRCKFCNFTYMGSNSLDLEQHFLSSHPNKVKTPPTTPLLANNSLALQDNVAKERSQAPDGAERNCREGRGRLSGTDASNCDAEAVVTSYNCQLCDFRYSMAHSANVIVVAPLLLHYQHNHSIHRCCIQHCMYCPQGLCQPQKHLGEVSHPFACQKPTCPKCCTKFPQSSTQQETAGSNPVAATSPSMTPPNLRGDAAVTPHPSNPGHPVVTQDVTHLCDQCTFATTDIDVLLRHYESCHALISLKGRRHRSKPRTRLEEKRKRPGELKGSTPAQSATLSQK</sequence>
<feature type="region of interest" description="Disordered" evidence="1">
    <location>
        <begin position="111"/>
        <end position="159"/>
    </location>
</feature>
<feature type="compositionally biased region" description="Basic residues" evidence="1">
    <location>
        <begin position="122"/>
        <end position="132"/>
    </location>
</feature>
<feature type="compositionally biased region" description="Basic residues" evidence="1">
    <location>
        <begin position="577"/>
        <end position="586"/>
    </location>
</feature>
<evidence type="ECO:0000313" key="4">
    <source>
        <dbReference type="EMBL" id="CAF99393.1"/>
    </source>
</evidence>
<dbReference type="SMART" id="SM00355">
    <property type="entry name" value="ZnF_C2H2"/>
    <property type="match status" value="3"/>
</dbReference>
<evidence type="ECO:0000256" key="1">
    <source>
        <dbReference type="SAM" id="MobiDB-lite"/>
    </source>
</evidence>
<proteinExistence type="predicted"/>
<feature type="compositionally biased region" description="Basic and acidic residues" evidence="1">
    <location>
        <begin position="587"/>
        <end position="598"/>
    </location>
</feature>
<gene>
    <name evidence="4" type="ORF">GSTENG00017445001</name>
</gene>
<feature type="compositionally biased region" description="Basic and acidic residues" evidence="1">
    <location>
        <begin position="139"/>
        <end position="159"/>
    </location>
</feature>
<dbReference type="InterPro" id="IPR013087">
    <property type="entry name" value="Znf_C2H2_type"/>
</dbReference>
<dbReference type="PANTHER" id="PTHR47034:SF1">
    <property type="entry name" value="ZINC FINGER TRANSCRIPTION FACTOR TRPS1"/>
    <property type="match status" value="1"/>
</dbReference>
<evidence type="ECO:0000259" key="3">
    <source>
        <dbReference type="SMART" id="SM00355"/>
    </source>
</evidence>
<feature type="compositionally biased region" description="Polar residues" evidence="1">
    <location>
        <begin position="504"/>
        <end position="518"/>
    </location>
</feature>
<protein>
    <submittedName>
        <fullName evidence="4">(spotted green pufferfish) hypothetical protein</fullName>
    </submittedName>
</protein>
<feature type="compositionally biased region" description="Basic and acidic residues" evidence="1">
    <location>
        <begin position="383"/>
        <end position="402"/>
    </location>
</feature>
<keyword evidence="2" id="KW-0732">Signal</keyword>
<comment type="caution">
    <text evidence="4">The sequence shown here is derived from an EMBL/GenBank/DDBJ whole genome shotgun (WGS) entry which is preliminary data.</text>
</comment>
<name>Q4SIY9_TETNG</name>
<reference evidence="4" key="2">
    <citation type="submission" date="2004-02" db="EMBL/GenBank/DDBJ databases">
        <authorList>
            <consortium name="Genoscope"/>
            <consortium name="Whitehead Institute Centre for Genome Research"/>
        </authorList>
    </citation>
    <scope>NUCLEOTIDE SEQUENCE</scope>
</reference>
<feature type="domain" description="C2H2-type" evidence="3">
    <location>
        <begin position="207"/>
        <end position="229"/>
    </location>
</feature>
<dbReference type="PANTHER" id="PTHR47034">
    <property type="entry name" value="ZINC FINGER TRANSCRIPTION FACTOR TRPS1"/>
    <property type="match status" value="1"/>
</dbReference>
<dbReference type="EMBL" id="CAAE01014577">
    <property type="protein sequence ID" value="CAF99393.1"/>
    <property type="molecule type" value="Genomic_DNA"/>
</dbReference>
<dbReference type="GO" id="GO:0003700">
    <property type="term" value="F:DNA-binding transcription factor activity"/>
    <property type="evidence" value="ECO:0007669"/>
    <property type="project" value="InterPro"/>
</dbReference>
<feature type="domain" description="C2H2-type" evidence="3">
    <location>
        <begin position="548"/>
        <end position="571"/>
    </location>
</feature>